<evidence type="ECO:0000259" key="2">
    <source>
        <dbReference type="PROSITE" id="PS50222"/>
    </source>
</evidence>
<reference evidence="3" key="1">
    <citation type="submission" date="2006-10" db="EMBL/GenBank/DDBJ databases">
        <authorList>
            <person name="Amadeo P."/>
            <person name="Zhao Q."/>
            <person name="Wortman J."/>
            <person name="Fraser-Liggett C."/>
            <person name="Carlton J."/>
        </authorList>
    </citation>
    <scope>NUCLEOTIDE SEQUENCE</scope>
    <source>
        <strain evidence="3">G3</strain>
    </source>
</reference>
<dbReference type="KEGG" id="tva:4775598"/>
<dbReference type="OrthoDB" id="429467at2759"/>
<sequence>MSDGTLFNKRQIKTLRKAFDLRARKVSGTLTKEKMKSTIKSLRLIPAPSEDEIDQMCCYEEVTFEDFVMTIYMYMRAVSNSNELIRAFQFFDKTKSGLISFDTAIQILQSQGILLSTVQKEAMRAELQVREDGMVDYVSFAHRVRPN</sequence>
<dbReference type="PANTHER" id="PTHR23049">
    <property type="entry name" value="MYOSIN REGULATORY LIGHT CHAIN 2"/>
    <property type="match status" value="1"/>
</dbReference>
<evidence type="ECO:0000313" key="4">
    <source>
        <dbReference type="Proteomes" id="UP000001542"/>
    </source>
</evidence>
<dbReference type="Gene3D" id="1.10.238.10">
    <property type="entry name" value="EF-hand"/>
    <property type="match status" value="1"/>
</dbReference>
<dbReference type="VEuPathDB" id="TrichDB:TVAG_454090"/>
<proteinExistence type="predicted"/>
<evidence type="ECO:0000313" key="3">
    <source>
        <dbReference type="EMBL" id="EAY17581.1"/>
    </source>
</evidence>
<evidence type="ECO:0000256" key="1">
    <source>
        <dbReference type="ARBA" id="ARBA00022737"/>
    </source>
</evidence>
<dbReference type="OMA" id="NEEMYLE"/>
<organism evidence="3 4">
    <name type="scientific">Trichomonas vaginalis (strain ATCC PRA-98 / G3)</name>
    <dbReference type="NCBI Taxonomy" id="412133"/>
    <lineage>
        <taxon>Eukaryota</taxon>
        <taxon>Metamonada</taxon>
        <taxon>Parabasalia</taxon>
        <taxon>Trichomonadida</taxon>
        <taxon>Trichomonadidae</taxon>
        <taxon>Trichomonas</taxon>
    </lineage>
</organism>
<name>A2DPY5_TRIV3</name>
<protein>
    <submittedName>
        <fullName evidence="3">EF hand family protein</fullName>
    </submittedName>
</protein>
<gene>
    <name evidence="3" type="ORF">TVAG_454090</name>
</gene>
<keyword evidence="1" id="KW-0677">Repeat</keyword>
<dbReference type="SMR" id="A2DPY5"/>
<dbReference type="SUPFAM" id="SSF47473">
    <property type="entry name" value="EF-hand"/>
    <property type="match status" value="1"/>
</dbReference>
<dbReference type="InterPro" id="IPR050403">
    <property type="entry name" value="Myosin_RLC"/>
</dbReference>
<dbReference type="PROSITE" id="PS50222">
    <property type="entry name" value="EF_HAND_2"/>
    <property type="match status" value="1"/>
</dbReference>
<dbReference type="STRING" id="5722.A2DPY5"/>
<dbReference type="EMBL" id="DS113229">
    <property type="protein sequence ID" value="EAY17581.1"/>
    <property type="molecule type" value="Genomic_DNA"/>
</dbReference>
<dbReference type="InParanoid" id="A2DPY5"/>
<dbReference type="GO" id="GO:0005737">
    <property type="term" value="C:cytoplasm"/>
    <property type="evidence" value="ECO:0000318"/>
    <property type="project" value="GO_Central"/>
</dbReference>
<feature type="domain" description="EF-hand" evidence="2">
    <location>
        <begin position="79"/>
        <end position="114"/>
    </location>
</feature>
<dbReference type="InterPro" id="IPR002048">
    <property type="entry name" value="EF_hand_dom"/>
</dbReference>
<dbReference type="GO" id="GO:0005509">
    <property type="term" value="F:calcium ion binding"/>
    <property type="evidence" value="ECO:0007669"/>
    <property type="project" value="InterPro"/>
</dbReference>
<dbReference type="Proteomes" id="UP000001542">
    <property type="component" value="Unassembled WGS sequence"/>
</dbReference>
<reference evidence="3" key="2">
    <citation type="journal article" date="2007" name="Science">
        <title>Draft genome sequence of the sexually transmitted pathogen Trichomonas vaginalis.</title>
        <authorList>
            <person name="Carlton J.M."/>
            <person name="Hirt R.P."/>
            <person name="Silva J.C."/>
            <person name="Delcher A.L."/>
            <person name="Schatz M."/>
            <person name="Zhao Q."/>
            <person name="Wortman J.R."/>
            <person name="Bidwell S.L."/>
            <person name="Alsmark U.C.M."/>
            <person name="Besteiro S."/>
            <person name="Sicheritz-Ponten T."/>
            <person name="Noel C.J."/>
            <person name="Dacks J.B."/>
            <person name="Foster P.G."/>
            <person name="Simillion C."/>
            <person name="Van de Peer Y."/>
            <person name="Miranda-Saavedra D."/>
            <person name="Barton G.J."/>
            <person name="Westrop G.D."/>
            <person name="Mueller S."/>
            <person name="Dessi D."/>
            <person name="Fiori P.L."/>
            <person name="Ren Q."/>
            <person name="Paulsen I."/>
            <person name="Zhang H."/>
            <person name="Bastida-Corcuera F.D."/>
            <person name="Simoes-Barbosa A."/>
            <person name="Brown M.T."/>
            <person name="Hayes R.D."/>
            <person name="Mukherjee M."/>
            <person name="Okumura C.Y."/>
            <person name="Schneider R."/>
            <person name="Smith A.J."/>
            <person name="Vanacova S."/>
            <person name="Villalvazo M."/>
            <person name="Haas B.J."/>
            <person name="Pertea M."/>
            <person name="Feldblyum T.V."/>
            <person name="Utterback T.R."/>
            <person name="Shu C.L."/>
            <person name="Osoegawa K."/>
            <person name="de Jong P.J."/>
            <person name="Hrdy I."/>
            <person name="Horvathova L."/>
            <person name="Zubacova Z."/>
            <person name="Dolezal P."/>
            <person name="Malik S.B."/>
            <person name="Logsdon J.M. Jr."/>
            <person name="Henze K."/>
            <person name="Gupta A."/>
            <person name="Wang C.C."/>
            <person name="Dunne R.L."/>
            <person name="Upcroft J.A."/>
            <person name="Upcroft P."/>
            <person name="White O."/>
            <person name="Salzberg S.L."/>
            <person name="Tang P."/>
            <person name="Chiu C.-H."/>
            <person name="Lee Y.-S."/>
            <person name="Embley T.M."/>
            <person name="Coombs G.H."/>
            <person name="Mottram J.C."/>
            <person name="Tachezy J."/>
            <person name="Fraser-Liggett C.M."/>
            <person name="Johnson P.J."/>
        </authorList>
    </citation>
    <scope>NUCLEOTIDE SEQUENCE [LARGE SCALE GENOMIC DNA]</scope>
    <source>
        <strain evidence="3">G3</strain>
    </source>
</reference>
<dbReference type="VEuPathDB" id="TrichDB:TVAGG3_0552590"/>
<accession>A2DPY5</accession>
<keyword evidence="4" id="KW-1185">Reference proteome</keyword>
<dbReference type="InterPro" id="IPR011992">
    <property type="entry name" value="EF-hand-dom_pair"/>
</dbReference>
<dbReference type="RefSeq" id="XP_001329716.1">
    <property type="nucleotide sequence ID" value="XM_001329681.1"/>
</dbReference>
<dbReference type="AlphaFoldDB" id="A2DPY5"/>